<protein>
    <recommendedName>
        <fullName evidence="1">glutathione transferase</fullName>
        <ecNumber evidence="1">2.5.1.18</ecNumber>
    </recommendedName>
</protein>
<gene>
    <name evidence="8" type="ORF">LLUT_LOCUS14206</name>
</gene>
<dbReference type="Gene3D" id="1.20.1050.10">
    <property type="match status" value="1"/>
</dbReference>
<comment type="caution">
    <text evidence="8">The sequence shown here is derived from an EMBL/GenBank/DDBJ whole genome shotgun (WGS) entry which is preliminary data.</text>
</comment>
<dbReference type="AlphaFoldDB" id="A0AAV1WUP4"/>
<dbReference type="InterPro" id="IPR040079">
    <property type="entry name" value="Glutathione_S-Trfase"/>
</dbReference>
<evidence type="ECO:0000256" key="4">
    <source>
        <dbReference type="ARBA" id="ARBA00025743"/>
    </source>
</evidence>
<evidence type="ECO:0000256" key="5">
    <source>
        <dbReference type="ARBA" id="ARBA00047960"/>
    </source>
</evidence>
<evidence type="ECO:0000256" key="1">
    <source>
        <dbReference type="ARBA" id="ARBA00012452"/>
    </source>
</evidence>
<dbReference type="EMBL" id="CAXHTB010000009">
    <property type="protein sequence ID" value="CAL0313146.1"/>
    <property type="molecule type" value="Genomic_DNA"/>
</dbReference>
<comment type="catalytic activity">
    <reaction evidence="5">
        <text>RX + glutathione = an S-substituted glutathione + a halide anion + H(+)</text>
        <dbReference type="Rhea" id="RHEA:16437"/>
        <dbReference type="ChEBI" id="CHEBI:15378"/>
        <dbReference type="ChEBI" id="CHEBI:16042"/>
        <dbReference type="ChEBI" id="CHEBI:17792"/>
        <dbReference type="ChEBI" id="CHEBI:57925"/>
        <dbReference type="ChEBI" id="CHEBI:90779"/>
        <dbReference type="EC" id="2.5.1.18"/>
    </reaction>
</comment>
<keyword evidence="9" id="KW-1185">Reference proteome</keyword>
<feature type="domain" description="GST N-terminal" evidence="6">
    <location>
        <begin position="6"/>
        <end position="85"/>
    </location>
</feature>
<evidence type="ECO:0000256" key="2">
    <source>
        <dbReference type="ARBA" id="ARBA00022575"/>
    </source>
</evidence>
<keyword evidence="2" id="KW-0216">Detoxification</keyword>
<dbReference type="Pfam" id="PF00043">
    <property type="entry name" value="GST_C"/>
    <property type="match status" value="1"/>
</dbReference>
<dbReference type="PROSITE" id="PS50405">
    <property type="entry name" value="GST_CTER"/>
    <property type="match status" value="1"/>
</dbReference>
<sequence length="240" mass="26407">MTTNNDDVKLIGAWASPFVWRVKVALNLKSVNFESIEETFAPKSQLLLESNPVYKKIPVLIHGAKSISESSIIVEYIDETWTSAPSILPSDSYDRAIARFFLVYIVSRCNILLFPAIKSIAAAQGDDEKKKLIKELGEGLVLVEDALKKISNGKDFFGGDQIGYLDLAFGSIFPWLRVVETLHEVQLLDEATTPGLVNWGQKYSKHDAVKDVLPEHEKLVGFAKFLAARAAAAAAASTPN</sequence>
<organism evidence="8 9">
    <name type="scientific">Lupinus luteus</name>
    <name type="common">European yellow lupine</name>
    <dbReference type="NCBI Taxonomy" id="3873"/>
    <lineage>
        <taxon>Eukaryota</taxon>
        <taxon>Viridiplantae</taxon>
        <taxon>Streptophyta</taxon>
        <taxon>Embryophyta</taxon>
        <taxon>Tracheophyta</taxon>
        <taxon>Spermatophyta</taxon>
        <taxon>Magnoliopsida</taxon>
        <taxon>eudicotyledons</taxon>
        <taxon>Gunneridae</taxon>
        <taxon>Pentapetalae</taxon>
        <taxon>rosids</taxon>
        <taxon>fabids</taxon>
        <taxon>Fabales</taxon>
        <taxon>Fabaceae</taxon>
        <taxon>Papilionoideae</taxon>
        <taxon>50 kb inversion clade</taxon>
        <taxon>genistoids sensu lato</taxon>
        <taxon>core genistoids</taxon>
        <taxon>Genisteae</taxon>
        <taxon>Lupinus</taxon>
    </lineage>
</organism>
<dbReference type="FunFam" id="3.40.30.10:FF:000044">
    <property type="entry name" value="Glutathione S-transferase GSTU6"/>
    <property type="match status" value="1"/>
</dbReference>
<dbReference type="FunFam" id="1.20.1050.10:FF:000016">
    <property type="entry name" value="Glutathione S-transferase U9"/>
    <property type="match status" value="1"/>
</dbReference>
<dbReference type="InterPro" id="IPR036282">
    <property type="entry name" value="Glutathione-S-Trfase_C_sf"/>
</dbReference>
<accession>A0AAV1WUP4</accession>
<dbReference type="InterPro" id="IPR045074">
    <property type="entry name" value="GST_C_Tau"/>
</dbReference>
<dbReference type="SUPFAM" id="SSF47616">
    <property type="entry name" value="GST C-terminal domain-like"/>
    <property type="match status" value="1"/>
</dbReference>
<evidence type="ECO:0000313" key="8">
    <source>
        <dbReference type="EMBL" id="CAL0313146.1"/>
    </source>
</evidence>
<dbReference type="InterPro" id="IPR004045">
    <property type="entry name" value="Glutathione_S-Trfase_N"/>
</dbReference>
<dbReference type="InterPro" id="IPR010987">
    <property type="entry name" value="Glutathione-S-Trfase_C-like"/>
</dbReference>
<dbReference type="InterPro" id="IPR045073">
    <property type="entry name" value="Omega/Tau-like"/>
</dbReference>
<dbReference type="PROSITE" id="PS50404">
    <property type="entry name" value="GST_NTER"/>
    <property type="match status" value="1"/>
</dbReference>
<dbReference type="PANTHER" id="PTHR11260">
    <property type="entry name" value="GLUTATHIONE S-TRANSFERASE, GST, SUPERFAMILY, GST DOMAIN CONTAINING"/>
    <property type="match status" value="1"/>
</dbReference>
<dbReference type="PANTHER" id="PTHR11260:SF615">
    <property type="entry name" value="GLUTATHIONE S-TRANSFERASE U17"/>
    <property type="match status" value="1"/>
</dbReference>
<dbReference type="SUPFAM" id="SSF52833">
    <property type="entry name" value="Thioredoxin-like"/>
    <property type="match status" value="1"/>
</dbReference>
<evidence type="ECO:0000256" key="3">
    <source>
        <dbReference type="ARBA" id="ARBA00022679"/>
    </source>
</evidence>
<dbReference type="GO" id="GO:0004364">
    <property type="term" value="F:glutathione transferase activity"/>
    <property type="evidence" value="ECO:0007669"/>
    <property type="project" value="UniProtKB-EC"/>
</dbReference>
<dbReference type="GO" id="GO:0009407">
    <property type="term" value="P:toxin catabolic process"/>
    <property type="evidence" value="ECO:0007669"/>
    <property type="project" value="UniProtKB-ARBA"/>
</dbReference>
<dbReference type="Proteomes" id="UP001497480">
    <property type="component" value="Unassembled WGS sequence"/>
</dbReference>
<reference evidence="8 9" key="1">
    <citation type="submission" date="2024-03" db="EMBL/GenBank/DDBJ databases">
        <authorList>
            <person name="Martinez-Hernandez J."/>
        </authorList>
    </citation>
    <scope>NUCLEOTIDE SEQUENCE [LARGE SCALE GENOMIC DNA]</scope>
</reference>
<dbReference type="Pfam" id="PF02798">
    <property type="entry name" value="GST_N"/>
    <property type="match status" value="1"/>
</dbReference>
<evidence type="ECO:0000259" key="6">
    <source>
        <dbReference type="PROSITE" id="PS50404"/>
    </source>
</evidence>
<proteinExistence type="inferred from homology"/>
<evidence type="ECO:0000313" key="9">
    <source>
        <dbReference type="Proteomes" id="UP001497480"/>
    </source>
</evidence>
<feature type="domain" description="GST C-terminal" evidence="7">
    <location>
        <begin position="91"/>
        <end position="222"/>
    </location>
</feature>
<keyword evidence="3" id="KW-0808">Transferase</keyword>
<name>A0AAV1WUP4_LUPLU</name>
<dbReference type="CDD" id="cd03185">
    <property type="entry name" value="GST_C_Tau"/>
    <property type="match status" value="1"/>
</dbReference>
<dbReference type="SFLD" id="SFLDS00019">
    <property type="entry name" value="Glutathione_Transferase_(cytos"/>
    <property type="match status" value="1"/>
</dbReference>
<dbReference type="EC" id="2.5.1.18" evidence="1"/>
<dbReference type="Gene3D" id="3.40.30.10">
    <property type="entry name" value="Glutaredoxin"/>
    <property type="match status" value="1"/>
</dbReference>
<comment type="similarity">
    <text evidence="4">Belongs to the GST superfamily. Tau family.</text>
</comment>
<dbReference type="SFLD" id="SFLDG00358">
    <property type="entry name" value="Main_(cytGST)"/>
    <property type="match status" value="1"/>
</dbReference>
<dbReference type="InterPro" id="IPR004046">
    <property type="entry name" value="GST_C"/>
</dbReference>
<dbReference type="SFLD" id="SFLDG01152">
    <property type="entry name" value="Main.3:_Omega-_and_Tau-like"/>
    <property type="match status" value="1"/>
</dbReference>
<dbReference type="InterPro" id="IPR036249">
    <property type="entry name" value="Thioredoxin-like_sf"/>
</dbReference>
<dbReference type="CDD" id="cd03058">
    <property type="entry name" value="GST_N_Tau"/>
    <property type="match status" value="1"/>
</dbReference>
<dbReference type="GO" id="GO:0005737">
    <property type="term" value="C:cytoplasm"/>
    <property type="evidence" value="ECO:0007669"/>
    <property type="project" value="TreeGrafter"/>
</dbReference>
<evidence type="ECO:0000259" key="7">
    <source>
        <dbReference type="PROSITE" id="PS50405"/>
    </source>
</evidence>
<dbReference type="GO" id="GO:0006749">
    <property type="term" value="P:glutathione metabolic process"/>
    <property type="evidence" value="ECO:0007669"/>
    <property type="project" value="InterPro"/>
</dbReference>